<dbReference type="InterPro" id="IPR027478">
    <property type="entry name" value="LdcA_N"/>
</dbReference>
<reference evidence="8 9" key="1">
    <citation type="submission" date="2023-10" db="EMBL/GenBank/DDBJ databases">
        <title>Niallia locisalis sp.nov. isolated from a salt pond sample.</title>
        <authorList>
            <person name="Li X.-J."/>
            <person name="Dong L."/>
        </authorList>
    </citation>
    <scope>NUCLEOTIDE SEQUENCE [LARGE SCALE GENOMIC DNA]</scope>
    <source>
        <strain evidence="8 9">DSM 29761</strain>
    </source>
</reference>
<evidence type="ECO:0000256" key="2">
    <source>
        <dbReference type="ARBA" id="ARBA00022645"/>
    </source>
</evidence>
<dbReference type="Proteomes" id="UP001357223">
    <property type="component" value="Chromosome"/>
</dbReference>
<feature type="domain" description="LD-carboxypeptidase C-terminal" evidence="7">
    <location>
        <begin position="178"/>
        <end position="291"/>
    </location>
</feature>
<comment type="similarity">
    <text evidence="1">Belongs to the peptidase S66 family.</text>
</comment>
<dbReference type="PANTHER" id="PTHR30237:SF2">
    <property type="entry name" value="MUREIN TETRAPEPTIDE CARBOXYPEPTIDASE"/>
    <property type="match status" value="1"/>
</dbReference>
<dbReference type="Gene3D" id="3.40.50.10740">
    <property type="entry name" value="Class I glutamine amidotransferase-like"/>
    <property type="match status" value="1"/>
</dbReference>
<dbReference type="InterPro" id="IPR029062">
    <property type="entry name" value="Class_I_gatase-like"/>
</dbReference>
<evidence type="ECO:0000259" key="6">
    <source>
        <dbReference type="Pfam" id="PF02016"/>
    </source>
</evidence>
<evidence type="ECO:0000256" key="5">
    <source>
        <dbReference type="ARBA" id="ARBA00022825"/>
    </source>
</evidence>
<dbReference type="SUPFAM" id="SSF141986">
    <property type="entry name" value="LD-carboxypeptidase A C-terminal domain-like"/>
    <property type="match status" value="1"/>
</dbReference>
<dbReference type="RefSeq" id="WP_338449275.1">
    <property type="nucleotide sequence ID" value="NZ_CP137640.1"/>
</dbReference>
<evidence type="ECO:0000313" key="8">
    <source>
        <dbReference type="EMBL" id="WVX80345.1"/>
    </source>
</evidence>
<evidence type="ECO:0000256" key="4">
    <source>
        <dbReference type="ARBA" id="ARBA00022801"/>
    </source>
</evidence>
<dbReference type="InterPro" id="IPR027461">
    <property type="entry name" value="Carboxypeptidase_A_C_sf"/>
</dbReference>
<protein>
    <submittedName>
        <fullName evidence="8">LD-carboxypeptidase</fullName>
    </submittedName>
</protein>
<accession>A0ABZ2CEE5</accession>
<dbReference type="Gene3D" id="3.50.30.60">
    <property type="entry name" value="LD-carboxypeptidase A C-terminal domain-like"/>
    <property type="match status" value="1"/>
</dbReference>
<dbReference type="InterPro" id="IPR040921">
    <property type="entry name" value="Peptidase_S66C"/>
</dbReference>
<keyword evidence="2" id="KW-0121">Carboxypeptidase</keyword>
<dbReference type="Pfam" id="PF17676">
    <property type="entry name" value="Peptidase_S66C"/>
    <property type="match status" value="1"/>
</dbReference>
<keyword evidence="5" id="KW-0720">Serine protease</keyword>
<organism evidence="8 9">
    <name type="scientific">Niallia oryzisoli</name>
    <dbReference type="NCBI Taxonomy" id="1737571"/>
    <lineage>
        <taxon>Bacteria</taxon>
        <taxon>Bacillati</taxon>
        <taxon>Bacillota</taxon>
        <taxon>Bacilli</taxon>
        <taxon>Bacillales</taxon>
        <taxon>Bacillaceae</taxon>
        <taxon>Niallia</taxon>
    </lineage>
</organism>
<dbReference type="InterPro" id="IPR040449">
    <property type="entry name" value="Peptidase_S66_N"/>
</dbReference>
<name>A0ABZ2CEE5_9BACI</name>
<feature type="domain" description="LD-carboxypeptidase N-terminal" evidence="6">
    <location>
        <begin position="14"/>
        <end position="130"/>
    </location>
</feature>
<dbReference type="Pfam" id="PF02016">
    <property type="entry name" value="Peptidase_S66"/>
    <property type="match status" value="1"/>
</dbReference>
<proteinExistence type="inferred from homology"/>
<dbReference type="InterPro" id="IPR003507">
    <property type="entry name" value="S66_fam"/>
</dbReference>
<dbReference type="EMBL" id="CP137640">
    <property type="protein sequence ID" value="WVX80345.1"/>
    <property type="molecule type" value="Genomic_DNA"/>
</dbReference>
<evidence type="ECO:0000259" key="7">
    <source>
        <dbReference type="Pfam" id="PF17676"/>
    </source>
</evidence>
<sequence length="310" mass="33837">MATRPPVLQRGDTVGIVTLASPYPSEYINKAVANLKKSGFNVVLGKHVYSQNGIVAGTDEQRASDLMDMFVDKRVKMIMSTRGGTGSLGVLPHLDYNIIARNPKIVSGYSDISIVLNVLNQFTGLITFIGLMLEDFVPTTPAYNFTSFYTAVSTFQSPRQILNPPNIPLRSLVSGNVTGRIVGGNLTSIVDSLGTPYEIDTRGKILLLEEQREPSTTIYRYLNHLKIAGKFRDCVGIIMGECTDCIEAYGKSWDDVINDLLIPLGKPLIKNLTTSHGVYKATIPIGANVNLDSRNGKITVLEPAVSWSRA</sequence>
<dbReference type="PIRSF" id="PIRSF028757">
    <property type="entry name" value="LD-carboxypeptidase"/>
    <property type="match status" value="1"/>
</dbReference>
<dbReference type="PANTHER" id="PTHR30237">
    <property type="entry name" value="MURAMOYLTETRAPEPTIDE CARBOXYPEPTIDASE"/>
    <property type="match status" value="1"/>
</dbReference>
<keyword evidence="4" id="KW-0378">Hydrolase</keyword>
<evidence type="ECO:0000313" key="9">
    <source>
        <dbReference type="Proteomes" id="UP001357223"/>
    </source>
</evidence>
<dbReference type="CDD" id="cd07025">
    <property type="entry name" value="Peptidase_S66"/>
    <property type="match status" value="1"/>
</dbReference>
<gene>
    <name evidence="8" type="ORF">R4Z09_24300</name>
</gene>
<keyword evidence="3" id="KW-0645">Protease</keyword>
<evidence type="ECO:0000256" key="3">
    <source>
        <dbReference type="ARBA" id="ARBA00022670"/>
    </source>
</evidence>
<keyword evidence="9" id="KW-1185">Reference proteome</keyword>
<evidence type="ECO:0000256" key="1">
    <source>
        <dbReference type="ARBA" id="ARBA00010233"/>
    </source>
</evidence>
<dbReference type="SUPFAM" id="SSF52317">
    <property type="entry name" value="Class I glutamine amidotransferase-like"/>
    <property type="match status" value="1"/>
</dbReference>